<dbReference type="GO" id="GO:0016020">
    <property type="term" value="C:membrane"/>
    <property type="evidence" value="ECO:0007669"/>
    <property type="project" value="TreeGrafter"/>
</dbReference>
<dbReference type="EMBL" id="ML170159">
    <property type="protein sequence ID" value="TDL27596.1"/>
    <property type="molecule type" value="Genomic_DNA"/>
</dbReference>
<organism evidence="15 16">
    <name type="scientific">Rickenella mellea</name>
    <dbReference type="NCBI Taxonomy" id="50990"/>
    <lineage>
        <taxon>Eukaryota</taxon>
        <taxon>Fungi</taxon>
        <taxon>Dikarya</taxon>
        <taxon>Basidiomycota</taxon>
        <taxon>Agaricomycotina</taxon>
        <taxon>Agaricomycetes</taxon>
        <taxon>Hymenochaetales</taxon>
        <taxon>Rickenellaceae</taxon>
        <taxon>Rickenella</taxon>
    </lineage>
</organism>
<dbReference type="CDD" id="cd09601">
    <property type="entry name" value="M1_APN-Q_like"/>
    <property type="match status" value="1"/>
</dbReference>
<dbReference type="AlphaFoldDB" id="A0A4Y7QJR4"/>
<dbReference type="STRING" id="50990.A0A4Y7QJR4"/>
<feature type="active site" description="Proton acceptor" evidence="8">
    <location>
        <position position="401"/>
    </location>
</feature>
<dbReference type="OrthoDB" id="10031169at2759"/>
<evidence type="ECO:0000256" key="4">
    <source>
        <dbReference type="ARBA" id="ARBA00022723"/>
    </source>
</evidence>
<dbReference type="Gene3D" id="1.25.50.20">
    <property type="match status" value="1"/>
</dbReference>
<keyword evidence="4 9" id="KW-0479">Metal-binding</keyword>
<evidence type="ECO:0000256" key="8">
    <source>
        <dbReference type="PIRSR" id="PIRSR634016-1"/>
    </source>
</evidence>
<reference evidence="15 16" key="1">
    <citation type="submission" date="2018-06" db="EMBL/GenBank/DDBJ databases">
        <title>A transcriptomic atlas of mushroom development highlights an independent origin of complex multicellularity.</title>
        <authorList>
            <consortium name="DOE Joint Genome Institute"/>
            <person name="Krizsan K."/>
            <person name="Almasi E."/>
            <person name="Merenyi Z."/>
            <person name="Sahu N."/>
            <person name="Viragh M."/>
            <person name="Koszo T."/>
            <person name="Mondo S."/>
            <person name="Kiss B."/>
            <person name="Balint B."/>
            <person name="Kues U."/>
            <person name="Barry K."/>
            <person name="Hegedus J.C."/>
            <person name="Henrissat B."/>
            <person name="Johnson J."/>
            <person name="Lipzen A."/>
            <person name="Ohm R."/>
            <person name="Nagy I."/>
            <person name="Pangilinan J."/>
            <person name="Yan J."/>
            <person name="Xiong Y."/>
            <person name="Grigoriev I.V."/>
            <person name="Hibbett D.S."/>
            <person name="Nagy L.G."/>
        </authorList>
    </citation>
    <scope>NUCLEOTIDE SEQUENCE [LARGE SCALE GENOMIC DNA]</scope>
    <source>
        <strain evidence="15 16">SZMC22713</strain>
    </source>
</reference>
<dbReference type="PANTHER" id="PTHR11533">
    <property type="entry name" value="PROTEASE M1 ZINC METALLOPROTEASE"/>
    <property type="match status" value="1"/>
</dbReference>
<dbReference type="Pfam" id="PF11838">
    <property type="entry name" value="ERAP1_C"/>
    <property type="match status" value="1"/>
</dbReference>
<dbReference type="Proteomes" id="UP000294933">
    <property type="component" value="Unassembled WGS sequence"/>
</dbReference>
<proteinExistence type="inferred from homology"/>
<dbReference type="InterPro" id="IPR027268">
    <property type="entry name" value="Peptidase_M4/M1_CTD_sf"/>
</dbReference>
<feature type="binding site" evidence="9">
    <location>
        <position position="400"/>
    </location>
    <ligand>
        <name>Zn(2+)</name>
        <dbReference type="ChEBI" id="CHEBI:29105"/>
        <note>catalytic</note>
    </ligand>
</feature>
<accession>A0A4Y7QJR4</accession>
<keyword evidence="6 9" id="KW-0862">Zinc</keyword>
<evidence type="ECO:0000256" key="10">
    <source>
        <dbReference type="PIRSR" id="PIRSR634016-4"/>
    </source>
</evidence>
<dbReference type="InterPro" id="IPR024571">
    <property type="entry name" value="ERAP1-like_C_dom"/>
</dbReference>
<dbReference type="InterPro" id="IPR042097">
    <property type="entry name" value="Aminopeptidase_N-like_N_sf"/>
</dbReference>
<keyword evidence="5 11" id="KW-0378">Hydrolase</keyword>
<dbReference type="InterPro" id="IPR045357">
    <property type="entry name" value="Aminopeptidase_N-like_N"/>
</dbReference>
<evidence type="ECO:0000313" key="15">
    <source>
        <dbReference type="EMBL" id="TDL27596.1"/>
    </source>
</evidence>
<dbReference type="GO" id="GO:0070006">
    <property type="term" value="F:metalloaminopeptidase activity"/>
    <property type="evidence" value="ECO:0007669"/>
    <property type="project" value="TreeGrafter"/>
</dbReference>
<evidence type="ECO:0000256" key="1">
    <source>
        <dbReference type="ARBA" id="ARBA00010136"/>
    </source>
</evidence>
<dbReference type="InterPro" id="IPR050344">
    <property type="entry name" value="Peptidase_M1_aminopeptidases"/>
</dbReference>
<dbReference type="InterPro" id="IPR034016">
    <property type="entry name" value="M1_APN-typ"/>
</dbReference>
<keyword evidence="2 11" id="KW-0031">Aminopeptidase</keyword>
<name>A0A4Y7QJR4_9AGAM</name>
<evidence type="ECO:0000256" key="6">
    <source>
        <dbReference type="ARBA" id="ARBA00022833"/>
    </source>
</evidence>
<feature type="binding site" evidence="9">
    <location>
        <position position="404"/>
    </location>
    <ligand>
        <name>Zn(2+)</name>
        <dbReference type="ChEBI" id="CHEBI:29105"/>
        <note>catalytic</note>
    </ligand>
</feature>
<dbReference type="Gene3D" id="2.60.40.1730">
    <property type="entry name" value="tricorn interacting facor f3 domain"/>
    <property type="match status" value="1"/>
</dbReference>
<evidence type="ECO:0000259" key="12">
    <source>
        <dbReference type="Pfam" id="PF01433"/>
    </source>
</evidence>
<comment type="cofactor">
    <cofactor evidence="9 11">
        <name>Zn(2+)</name>
        <dbReference type="ChEBI" id="CHEBI:29105"/>
    </cofactor>
    <text evidence="9 11">Binds 1 zinc ion per subunit.</text>
</comment>
<dbReference type="FunFam" id="2.60.40.1730:FF:000014">
    <property type="entry name" value="Aminopeptidase 2"/>
    <property type="match status" value="1"/>
</dbReference>
<evidence type="ECO:0000256" key="5">
    <source>
        <dbReference type="ARBA" id="ARBA00022801"/>
    </source>
</evidence>
<dbReference type="SUPFAM" id="SSF55486">
    <property type="entry name" value="Metalloproteases ('zincins'), catalytic domain"/>
    <property type="match status" value="1"/>
</dbReference>
<evidence type="ECO:0000256" key="3">
    <source>
        <dbReference type="ARBA" id="ARBA00022670"/>
    </source>
</evidence>
<dbReference type="Pfam" id="PF17900">
    <property type="entry name" value="Peptidase_M1_N"/>
    <property type="match status" value="1"/>
</dbReference>
<dbReference type="FunFam" id="1.25.50.20:FF:000002">
    <property type="entry name" value="Aminopeptidase"/>
    <property type="match status" value="1"/>
</dbReference>
<feature type="domain" description="Aminopeptidase N-like N-terminal" evidence="14">
    <location>
        <begin position="102"/>
        <end position="288"/>
    </location>
</feature>
<dbReference type="GO" id="GO:0005737">
    <property type="term" value="C:cytoplasm"/>
    <property type="evidence" value="ECO:0007669"/>
    <property type="project" value="TreeGrafter"/>
</dbReference>
<evidence type="ECO:0000256" key="11">
    <source>
        <dbReference type="RuleBase" id="RU364040"/>
    </source>
</evidence>
<comment type="similarity">
    <text evidence="1 11">Belongs to the peptidase M1 family.</text>
</comment>
<dbReference type="GO" id="GO:0005615">
    <property type="term" value="C:extracellular space"/>
    <property type="evidence" value="ECO:0007669"/>
    <property type="project" value="TreeGrafter"/>
</dbReference>
<dbReference type="GO" id="GO:0042277">
    <property type="term" value="F:peptide binding"/>
    <property type="evidence" value="ECO:0007669"/>
    <property type="project" value="TreeGrafter"/>
</dbReference>
<dbReference type="VEuPathDB" id="FungiDB:BD410DRAFT_782728"/>
<evidence type="ECO:0000256" key="7">
    <source>
        <dbReference type="ARBA" id="ARBA00023049"/>
    </source>
</evidence>
<dbReference type="GO" id="GO:0008270">
    <property type="term" value="F:zinc ion binding"/>
    <property type="evidence" value="ECO:0007669"/>
    <property type="project" value="UniProtKB-UniRule"/>
</dbReference>
<dbReference type="EC" id="3.4.11.-" evidence="11"/>
<dbReference type="Pfam" id="PF01433">
    <property type="entry name" value="Peptidase_M1"/>
    <property type="match status" value="1"/>
</dbReference>
<dbReference type="InterPro" id="IPR001930">
    <property type="entry name" value="Peptidase_M1"/>
</dbReference>
<evidence type="ECO:0000259" key="13">
    <source>
        <dbReference type="Pfam" id="PF11838"/>
    </source>
</evidence>
<gene>
    <name evidence="15" type="ORF">BD410DRAFT_782728</name>
</gene>
<feature type="site" description="Transition state stabilizer" evidence="10">
    <location>
        <position position="483"/>
    </location>
</feature>
<dbReference type="GO" id="GO:0006508">
    <property type="term" value="P:proteolysis"/>
    <property type="evidence" value="ECO:0007669"/>
    <property type="project" value="UniProtKB-KW"/>
</dbReference>
<protein>
    <recommendedName>
        <fullName evidence="11">Aminopeptidase</fullName>
        <ecNumber evidence="11">3.4.11.-</ecNumber>
    </recommendedName>
</protein>
<keyword evidence="16" id="KW-1185">Reference proteome</keyword>
<feature type="domain" description="Peptidase M1 membrane alanine aminopeptidase" evidence="12">
    <location>
        <begin position="328"/>
        <end position="542"/>
    </location>
</feature>
<keyword evidence="7 11" id="KW-0482">Metalloprotease</keyword>
<dbReference type="PRINTS" id="PR00756">
    <property type="entry name" value="ALADIPTASE"/>
</dbReference>
<dbReference type="GO" id="GO:0043171">
    <property type="term" value="P:peptide catabolic process"/>
    <property type="evidence" value="ECO:0007669"/>
    <property type="project" value="TreeGrafter"/>
</dbReference>
<dbReference type="PANTHER" id="PTHR11533:SF174">
    <property type="entry name" value="PUROMYCIN-SENSITIVE AMINOPEPTIDASE-RELATED"/>
    <property type="match status" value="1"/>
</dbReference>
<dbReference type="InterPro" id="IPR014782">
    <property type="entry name" value="Peptidase_M1_dom"/>
</dbReference>
<dbReference type="Gene3D" id="1.10.390.10">
    <property type="entry name" value="Neutral Protease Domain 2"/>
    <property type="match status" value="1"/>
</dbReference>
<evidence type="ECO:0000259" key="14">
    <source>
        <dbReference type="Pfam" id="PF17900"/>
    </source>
</evidence>
<dbReference type="Gene3D" id="2.60.40.1910">
    <property type="match status" value="1"/>
</dbReference>
<feature type="domain" description="ERAP1-like C-terminal" evidence="13">
    <location>
        <begin position="620"/>
        <end position="937"/>
    </location>
</feature>
<evidence type="ECO:0000313" key="16">
    <source>
        <dbReference type="Proteomes" id="UP000294933"/>
    </source>
</evidence>
<evidence type="ECO:0000256" key="2">
    <source>
        <dbReference type="ARBA" id="ARBA00022438"/>
    </source>
</evidence>
<keyword evidence="3 11" id="KW-0645">Protease</keyword>
<dbReference type="SUPFAM" id="SSF63737">
    <property type="entry name" value="Leukotriene A4 hydrolase N-terminal domain"/>
    <property type="match status" value="1"/>
</dbReference>
<evidence type="ECO:0000256" key="9">
    <source>
        <dbReference type="PIRSR" id="PIRSR634016-3"/>
    </source>
</evidence>
<sequence length="962" mass="108845">MVNFSCPTRTLWNRCSNRVYSEYRPIDGAAGSHLSVWPQKRFSSFGLRHAFGLRSSAVTTHLPGSFRNRIPLNRFCSLTTTTIMSNLKEVKREDHRLPLDVKPTHYDITIKTDLEKLIFEGSVKIDLEILKETSTIVFNSSGLNLRDIVVHSEALKTEQKISAESHDSVSERTTVQFPVALNSGSKAQLRANFDAPLTGSMMGYYYSTWEQDGKKSYYTLTQFESTAARRAFPCWDEPLLKATYTIHMVSRANTVNLSNMPVTSEEKINNGDWKITHFEKTPLVSSYLIAFANGVFDFLEDSYTSAISGKTKPLRIYATADHIHQAKYALDVKKKVLPLYEKMFEIEYPLPKLDTLIANDFDAGAMENWGLITGRTSVFCLDPQKFSVAVQKRVATVQSHEVAHMWFGNITTMAWWDNLLPGFATLMGEVMGRLYPEWKVYSEFITEHLNQALALDAKLSSHPIEVECPDANQINQIFDSLSYSKAGSVLRMLLAFVGEERFLKGVSIYLKKHLYANSVTKNLWDGIGEATKLDVATMMENWVSKMGFPVLTVTEANDGIRVRQDRFLETGPAKEQDNQTLWHVPLTLVQTGPDGKAKQDNSILMKEREVSIKLDTSKPFKLNADTTGVYRVLYSPDRLAKIAAEAAKGDSVFSLGDRIGLVHDSFALSTAGFAKVSDALVLVEALRGEKEYLVWQGIREKVSQLASIWSEDKNTHQLLNAFRRYLYGPLVEQLGFEYHDKDSADTKQLRTLALQGASVAGEQSVITEFKKRFQAYLDTGDDSSIPPDLERSIYICVNTNGGRTEYDAMKKIYAKPRTPSSKTAAIAGMCWARDPALIEETLKFIFDGAREQDIFYFMSGLSQNLVSRRRLAHWTKENYDEIYKRFSGNTQLSRIISSSFDHLTAEKDAQDVEEFFKVKDISKYDLGLKQTLDTIRANSSIIQRSTGDLVNWLESWRERSKL</sequence>
<dbReference type="FunFam" id="1.10.390.10:FF:000006">
    <property type="entry name" value="Puromycin-sensitive aminopeptidase"/>
    <property type="match status" value="1"/>
</dbReference>